<evidence type="ECO:0000313" key="1">
    <source>
        <dbReference type="EMBL" id="DAE92689.1"/>
    </source>
</evidence>
<reference evidence="1" key="1">
    <citation type="journal article" date="2021" name="Proc. Natl. Acad. Sci. U.S.A.">
        <title>A Catalog of Tens of Thousands of Viruses from Human Metagenomes Reveals Hidden Associations with Chronic Diseases.</title>
        <authorList>
            <person name="Tisza M.J."/>
            <person name="Buck C.B."/>
        </authorList>
    </citation>
    <scope>NUCLEOTIDE SEQUENCE</scope>
    <source>
        <strain evidence="1">CtKN96</strain>
    </source>
</reference>
<organism evidence="1">
    <name type="scientific">Caudovirales sp. gcode 4</name>
    <dbReference type="NCBI Taxonomy" id="2838363"/>
    <lineage>
        <taxon>Viruses</taxon>
        <taxon>Duplodnaviria</taxon>
        <taxon>Heunggongvirae</taxon>
        <taxon>Uroviricota</taxon>
        <taxon>Caudoviricetes</taxon>
    </lineage>
</organism>
<protein>
    <submittedName>
        <fullName evidence="1">Transcription elongation factor Elf1 like protein</fullName>
    </submittedName>
</protein>
<accession>A0A8S5RTT1</accession>
<name>A0A8S5RTT1_9CAUD</name>
<keyword evidence="1" id="KW-0251">Elongation factor</keyword>
<sequence>METRIEFKNDDQEVILIVNDEKLVVSEEIMSRAFRYFHEIMEWWYLFWTIKDRYKVYINGEKYIKEYLLKYVPKKHTCPHCGDKNVDYYHIDRCEDIPF</sequence>
<proteinExistence type="predicted"/>
<keyword evidence="1" id="KW-0648">Protein biosynthesis</keyword>
<dbReference type="EMBL" id="BK059153">
    <property type="protein sequence ID" value="DAE92689.1"/>
    <property type="molecule type" value="Genomic_DNA"/>
</dbReference>